<dbReference type="VEuPathDB" id="TriTrypDB:LMJLV39_340035200"/>
<accession>Q4Q2P5</accession>
<dbReference type="HOGENOM" id="CLU_656335_0_0_1"/>
<dbReference type="VEuPathDB" id="TriTrypDB:LMJSD75_340035500"/>
<dbReference type="InterPro" id="IPR032675">
    <property type="entry name" value="LRR_dom_sf"/>
</dbReference>
<proteinExistence type="predicted"/>
<protein>
    <submittedName>
        <fullName evidence="2">Uncharacterized protein</fullName>
    </submittedName>
</protein>
<dbReference type="eggNOG" id="ENOG502SIRS">
    <property type="taxonomic scope" value="Eukaryota"/>
</dbReference>
<reference evidence="2 3" key="2">
    <citation type="journal article" date="2011" name="Genome Res.">
        <title>Chromosome and gene copy number variation allow major structural change between species and strains of Leishmania.</title>
        <authorList>
            <person name="Rogers M.B."/>
            <person name="Hilley J.D."/>
            <person name="Dickens N.J."/>
            <person name="Wilkes J."/>
            <person name="Bates P.A."/>
            <person name="Depledge D.P."/>
            <person name="Harris D."/>
            <person name="Her Y."/>
            <person name="Herzyk P."/>
            <person name="Imamura H."/>
            <person name="Otto T.D."/>
            <person name="Sanders M."/>
            <person name="Seeger K."/>
            <person name="Dujardin J.C."/>
            <person name="Berriman M."/>
            <person name="Smith D.F."/>
            <person name="Hertz-Fowler C."/>
            <person name="Mottram J.C."/>
        </authorList>
    </citation>
    <scope>NUCLEOTIDE SEQUENCE [LARGE SCALE GENOMIC DNA]</scope>
    <source>
        <strain evidence="3">MHOM/IL/81/Friedlin</strain>
    </source>
</reference>
<dbReference type="Gene3D" id="3.80.10.10">
    <property type="entry name" value="Ribonuclease Inhibitor"/>
    <property type="match status" value="1"/>
</dbReference>
<dbReference type="SUPFAM" id="SSF52047">
    <property type="entry name" value="RNI-like"/>
    <property type="match status" value="1"/>
</dbReference>
<gene>
    <name evidence="2" type="ORF">LMJF_34_2990</name>
</gene>
<feature type="compositionally biased region" description="Acidic residues" evidence="1">
    <location>
        <begin position="181"/>
        <end position="195"/>
    </location>
</feature>
<dbReference type="GeneID" id="5655072"/>
<dbReference type="EMBL" id="FR796430">
    <property type="protein sequence ID" value="CAJ08020.1"/>
    <property type="molecule type" value="Genomic_DNA"/>
</dbReference>
<dbReference type="Proteomes" id="UP000000542">
    <property type="component" value="Chromosome 34"/>
</dbReference>
<evidence type="ECO:0000256" key="1">
    <source>
        <dbReference type="SAM" id="MobiDB-lite"/>
    </source>
</evidence>
<name>Q4Q2P5_LEIMA</name>
<sequence length="419" mass="45997">MATSQRIPAEFSLLRYSTGDALHFVFENGVCRRGNEEGASLLPGLSKVVELQEKQAVRDKVHTCGITDDPLNLENLTRIGTHEEWCAHSQTACALAKNAVAQCLQRRSEVRVRRYGEAVMRLSEASPTLRDREEQAPATAADIPYVTTALSTPSCASSAQDHTQLSVKADKLAEAEASLTTDDETSDVAEEEEEEEELETYLLQHPAFGADMAAAWLRRRYLRCCNVINVRPSAAVRHRFSRGVQATLSSTLGSFAAQKPVSPLSPIADTPTSFLCSPGGRTWMSFPGTMVLLRELRTVPFEVNADFSGCAEIGHQQRHFIALLGVLEGCRNTVVSLNLAKTCLNDDEVRVLCLFCRAYLRRLQVLDLSGNKTVTDKVAVWIKQLAASSPLLFRLAVRGTSLSRSTMRSVAGILCRKAL</sequence>
<reference evidence="2 3" key="1">
    <citation type="journal article" date="2005" name="Science">
        <title>The genome of the kinetoplastid parasite, Leishmania major.</title>
        <authorList>
            <person name="Ivens A.C."/>
            <person name="Peacock C.S."/>
            <person name="Worthey E.A."/>
            <person name="Murphy L."/>
            <person name="Aggarwal G."/>
            <person name="Berriman M."/>
            <person name="Sisk E."/>
            <person name="Rajandream M.A."/>
            <person name="Adlem E."/>
            <person name="Aert R."/>
            <person name="Anupama A."/>
            <person name="Apostolou Z."/>
            <person name="Attipoe P."/>
            <person name="Bason N."/>
            <person name="Bauser C."/>
            <person name="Beck A."/>
            <person name="Beverley S.M."/>
            <person name="Bianchettin G."/>
            <person name="Borzym K."/>
            <person name="Bothe G."/>
            <person name="Bruschi C.V."/>
            <person name="Collins M."/>
            <person name="Cadag E."/>
            <person name="Ciarloni L."/>
            <person name="Clayton C."/>
            <person name="Coulson R.M."/>
            <person name="Cronin A."/>
            <person name="Cruz A.K."/>
            <person name="Davies R.M."/>
            <person name="De Gaudenzi J."/>
            <person name="Dobson D.E."/>
            <person name="Duesterhoeft A."/>
            <person name="Fazelina G."/>
            <person name="Fosker N."/>
            <person name="Frasch A.C."/>
            <person name="Fraser A."/>
            <person name="Fuchs M."/>
            <person name="Gabel C."/>
            <person name="Goble A."/>
            <person name="Goffeau A."/>
            <person name="Harris D."/>
            <person name="Hertz-Fowler C."/>
            <person name="Hilbert H."/>
            <person name="Horn D."/>
            <person name="Huang Y."/>
            <person name="Klages S."/>
            <person name="Knights A."/>
            <person name="Kube M."/>
            <person name="Larke N."/>
            <person name="Litvin L."/>
            <person name="Lord A."/>
            <person name="Louie T."/>
            <person name="Marra M."/>
            <person name="Masuy D."/>
            <person name="Matthews K."/>
            <person name="Michaeli S."/>
            <person name="Mottram J.C."/>
            <person name="Muller-Auer S."/>
            <person name="Munden H."/>
            <person name="Nelson S."/>
            <person name="Norbertczak H."/>
            <person name="Oliver K."/>
            <person name="O'neil S."/>
            <person name="Pentony M."/>
            <person name="Pohl T.M."/>
            <person name="Price C."/>
            <person name="Purnelle B."/>
            <person name="Quail M.A."/>
            <person name="Rabbinowitsch E."/>
            <person name="Reinhardt R."/>
            <person name="Rieger M."/>
            <person name="Rinta J."/>
            <person name="Robben J."/>
            <person name="Robertson L."/>
            <person name="Ruiz J.C."/>
            <person name="Rutter S."/>
            <person name="Saunders D."/>
            <person name="Schafer M."/>
            <person name="Schein J."/>
            <person name="Schwartz D.C."/>
            <person name="Seeger K."/>
            <person name="Seyler A."/>
            <person name="Sharp S."/>
            <person name="Shin H."/>
            <person name="Sivam D."/>
            <person name="Squares R."/>
            <person name="Squares S."/>
            <person name="Tosato V."/>
            <person name="Vogt C."/>
            <person name="Volckaert G."/>
            <person name="Wambutt R."/>
            <person name="Warren T."/>
            <person name="Wedler H."/>
            <person name="Woodward J."/>
            <person name="Zhou S."/>
            <person name="Zimmermann W."/>
            <person name="Smith D.F."/>
            <person name="Blackwell J.M."/>
            <person name="Stuart K.D."/>
            <person name="Barrell B."/>
            <person name="Myler P.J."/>
        </authorList>
    </citation>
    <scope>NUCLEOTIDE SEQUENCE [LARGE SCALE GENOMIC DNA]</scope>
    <source>
        <strain evidence="3">MHOM/IL/81/Friedlin</strain>
    </source>
</reference>
<dbReference type="InParanoid" id="Q4Q2P5"/>
<dbReference type="OMA" id="RRYLRCC"/>
<evidence type="ECO:0000313" key="2">
    <source>
        <dbReference type="EMBL" id="CAJ08020.1"/>
    </source>
</evidence>
<organism evidence="2 3">
    <name type="scientific">Leishmania major</name>
    <dbReference type="NCBI Taxonomy" id="5664"/>
    <lineage>
        <taxon>Eukaryota</taxon>
        <taxon>Discoba</taxon>
        <taxon>Euglenozoa</taxon>
        <taxon>Kinetoplastea</taxon>
        <taxon>Metakinetoplastina</taxon>
        <taxon>Trypanosomatida</taxon>
        <taxon>Trypanosomatidae</taxon>
        <taxon>Leishmaniinae</taxon>
        <taxon>Leishmania</taxon>
    </lineage>
</organism>
<keyword evidence="3" id="KW-1185">Reference proteome</keyword>
<dbReference type="KEGG" id="lma:LMJF_34_2990"/>
<dbReference type="VEuPathDB" id="TriTrypDB:LMJFC_340039700"/>
<dbReference type="AlphaFoldDB" id="Q4Q2P5"/>
<dbReference type="VEuPathDB" id="TriTrypDB:LmjF.34.2990"/>
<evidence type="ECO:0000313" key="3">
    <source>
        <dbReference type="Proteomes" id="UP000000542"/>
    </source>
</evidence>
<feature type="region of interest" description="Disordered" evidence="1">
    <location>
        <begin position="176"/>
        <end position="195"/>
    </location>
</feature>
<dbReference type="RefSeq" id="XP_001686403.1">
    <property type="nucleotide sequence ID" value="XM_001686351.1"/>
</dbReference>